<keyword evidence="1" id="KW-0812">Transmembrane</keyword>
<dbReference type="HOGENOM" id="CLU_929436_0_0_2"/>
<reference evidence="2 3" key="1">
    <citation type="journal article" date="2014" name="PLoS ONE">
        <title>Genome Sequence of Candidatus Nitrososphaera evergladensis from Group I.1b Enriched from Everglades Soil Reveals Novel Genomic Features of the Ammonia-Oxidizing Archaea.</title>
        <authorList>
            <person name="Zhalnina K.V."/>
            <person name="Dias R."/>
            <person name="Leonard M.T."/>
            <person name="Dorr de Quadros P."/>
            <person name="Camargo F.A."/>
            <person name="Drew J.C."/>
            <person name="Farmerie W.G."/>
            <person name="Daroub S.H."/>
            <person name="Triplett E.W."/>
        </authorList>
    </citation>
    <scope>NUCLEOTIDE SEQUENCE [LARGE SCALE GENOMIC DNA]</scope>
    <source>
        <strain evidence="2 3">SR1</strain>
    </source>
</reference>
<feature type="transmembrane region" description="Helical" evidence="1">
    <location>
        <begin position="251"/>
        <end position="274"/>
    </location>
</feature>
<feature type="transmembrane region" description="Helical" evidence="1">
    <location>
        <begin position="219"/>
        <end position="239"/>
    </location>
</feature>
<dbReference type="AlphaFoldDB" id="A0A075MRH8"/>
<dbReference type="InterPro" id="IPR023301">
    <property type="entry name" value="NH3_CH4_mOase_suB_N"/>
</dbReference>
<keyword evidence="1" id="KW-0472">Membrane</keyword>
<protein>
    <submittedName>
        <fullName evidence="2">Uncharacterized protein</fullName>
    </submittedName>
</protein>
<evidence type="ECO:0000313" key="3">
    <source>
        <dbReference type="Proteomes" id="UP000028194"/>
    </source>
</evidence>
<dbReference type="Gene3D" id="2.60.120.570">
    <property type="entry name" value="Particulate methane monooxygenase, b subunit. Chain: A, domain 1"/>
    <property type="match status" value="1"/>
</dbReference>
<proteinExistence type="predicted"/>
<dbReference type="EMBL" id="CP007174">
    <property type="protein sequence ID" value="AIF83690.1"/>
    <property type="molecule type" value="Genomic_DNA"/>
</dbReference>
<keyword evidence="3" id="KW-1185">Reference proteome</keyword>
<accession>A0A075MRH8</accession>
<evidence type="ECO:0000256" key="1">
    <source>
        <dbReference type="SAM" id="Phobius"/>
    </source>
</evidence>
<evidence type="ECO:0000313" key="2">
    <source>
        <dbReference type="EMBL" id="AIF83690.1"/>
    </source>
</evidence>
<feature type="transmembrane region" description="Helical" evidence="1">
    <location>
        <begin position="320"/>
        <end position="337"/>
    </location>
</feature>
<dbReference type="STRING" id="1459636.NTE_01628"/>
<keyword evidence="1" id="KW-1133">Transmembrane helix</keyword>
<sequence>MFIATGVLLLSFAYTLENNAYAHNISPGVRSLPVRIDNEQFSSNRANTDGGFIAVTGTLTSLATERIKVSPYIFVTPSEWVGANGVRHGTLPYYDLLAFIYPPYRDQSNWYFRVELNNLPSSIVLEPGEKVDYEIQIYPLKAGAYHVHSFFLSENFARSGLGQTILVTGSSAPTTGEITQLYLPLVLGLTSFVILIIRIMQISRENAHLARERIARVYFAAKSSLETMWLAGVLFWLATAAPYFPAIESRYAFALSASAVLAAIVIGGYVSAAAKQNARHLAFAIMTSAVSAAFCFALLFGEGWLYPYYKELHFLVDGSALFLAMIANSIIAIYFAVMARKEGKNKLTSVA</sequence>
<dbReference type="eggNOG" id="arCOG08675">
    <property type="taxonomic scope" value="Archaea"/>
</dbReference>
<organism evidence="2 3">
    <name type="scientific">Candidatus Nitrososphaera evergladensis SR1</name>
    <dbReference type="NCBI Taxonomy" id="1459636"/>
    <lineage>
        <taxon>Archaea</taxon>
        <taxon>Nitrososphaerota</taxon>
        <taxon>Nitrososphaeria</taxon>
        <taxon>Nitrososphaerales</taxon>
        <taxon>Nitrososphaeraceae</taxon>
        <taxon>Nitrososphaera</taxon>
    </lineage>
</organism>
<feature type="transmembrane region" description="Helical" evidence="1">
    <location>
        <begin position="181"/>
        <end position="199"/>
    </location>
</feature>
<gene>
    <name evidence="2" type="ORF">NTE_01628</name>
</gene>
<name>A0A075MRH8_9ARCH</name>
<dbReference type="Proteomes" id="UP000028194">
    <property type="component" value="Chromosome"/>
</dbReference>
<dbReference type="KEGG" id="nev:NTE_01628"/>
<feature type="transmembrane region" description="Helical" evidence="1">
    <location>
        <begin position="281"/>
        <end position="300"/>
    </location>
</feature>